<dbReference type="AlphaFoldDB" id="A0A066VHP5"/>
<dbReference type="RefSeq" id="XP_013240649.1">
    <property type="nucleotide sequence ID" value="XM_013385195.1"/>
</dbReference>
<reference evidence="1 2" key="1">
    <citation type="submission" date="2014-05" db="EMBL/GenBank/DDBJ databases">
        <title>Draft genome sequence of a rare smut relative, Tilletiaria anomala UBC 951.</title>
        <authorList>
            <consortium name="DOE Joint Genome Institute"/>
            <person name="Toome M."/>
            <person name="Kuo A."/>
            <person name="Henrissat B."/>
            <person name="Lipzen A."/>
            <person name="Tritt A."/>
            <person name="Yoshinaga Y."/>
            <person name="Zane M."/>
            <person name="Barry K."/>
            <person name="Grigoriev I.V."/>
            <person name="Spatafora J.W."/>
            <person name="Aimea M.C."/>
        </authorList>
    </citation>
    <scope>NUCLEOTIDE SEQUENCE [LARGE SCALE GENOMIC DNA]</scope>
    <source>
        <strain evidence="1 2">UBC 951</strain>
    </source>
</reference>
<organism evidence="1 2">
    <name type="scientific">Tilletiaria anomala (strain ATCC 24038 / CBS 436.72 / UBC 951)</name>
    <dbReference type="NCBI Taxonomy" id="1037660"/>
    <lineage>
        <taxon>Eukaryota</taxon>
        <taxon>Fungi</taxon>
        <taxon>Dikarya</taxon>
        <taxon>Basidiomycota</taxon>
        <taxon>Ustilaginomycotina</taxon>
        <taxon>Exobasidiomycetes</taxon>
        <taxon>Georgefischeriales</taxon>
        <taxon>Tilletiariaceae</taxon>
        <taxon>Tilletiaria</taxon>
    </lineage>
</organism>
<accession>A0A066VHP5</accession>
<protein>
    <submittedName>
        <fullName evidence="1">Uncharacterized protein</fullName>
    </submittedName>
</protein>
<dbReference type="Proteomes" id="UP000027361">
    <property type="component" value="Unassembled WGS sequence"/>
</dbReference>
<evidence type="ECO:0000313" key="2">
    <source>
        <dbReference type="Proteomes" id="UP000027361"/>
    </source>
</evidence>
<dbReference type="InParanoid" id="A0A066VHP5"/>
<dbReference type="HOGENOM" id="CLU_2575532_0_0_1"/>
<comment type="caution">
    <text evidence="1">The sequence shown here is derived from an EMBL/GenBank/DDBJ whole genome shotgun (WGS) entry which is preliminary data.</text>
</comment>
<sequence>MWMVRSLPIKCSSTCIFAPCKRRAVLLTYIASISDFPPPFDVCMAMSLSLSNKHDRSDVHFLKAQQFCVIVRVGVMENLER</sequence>
<keyword evidence="2" id="KW-1185">Reference proteome</keyword>
<proteinExistence type="predicted"/>
<name>A0A066VHP5_TILAU</name>
<evidence type="ECO:0000313" key="1">
    <source>
        <dbReference type="EMBL" id="KDN38264.1"/>
    </source>
</evidence>
<dbReference type="GeneID" id="25266805"/>
<dbReference type="EMBL" id="JMSN01000121">
    <property type="protein sequence ID" value="KDN38264.1"/>
    <property type="molecule type" value="Genomic_DNA"/>
</dbReference>
<gene>
    <name evidence="1" type="ORF">K437DRAFT_27728</name>
</gene>